<proteinExistence type="predicted"/>
<dbReference type="InterPro" id="IPR018540">
    <property type="entry name" value="Spo0E-like"/>
</dbReference>
<dbReference type="AlphaFoldDB" id="A0A223EGV7"/>
<dbReference type="SUPFAM" id="SSF140500">
    <property type="entry name" value="BAS1536-like"/>
    <property type="match status" value="1"/>
</dbReference>
<sequence>MTAEQILDHIEQYRQKMMFLASRSSMVDNEVVEVSSKLDSLIIQYIHLTKNGDLTDSRALK</sequence>
<evidence type="ECO:0000313" key="2">
    <source>
        <dbReference type="Proteomes" id="UP000214618"/>
    </source>
</evidence>
<evidence type="ECO:0000313" key="1">
    <source>
        <dbReference type="EMBL" id="ASS94446.1"/>
    </source>
</evidence>
<reference evidence="1 2" key="1">
    <citation type="submission" date="2016-10" db="EMBL/GenBank/DDBJ databases">
        <title>The whole genome sequencing and assembly of Bacillus simplex DSM 1321 strain.</title>
        <authorList>
            <person name="Park M.-K."/>
            <person name="Lee Y.-J."/>
            <person name="Yi H."/>
            <person name="Bahn Y.-S."/>
            <person name="Kim J.F."/>
            <person name="Lee D.-W."/>
        </authorList>
    </citation>
    <scope>NUCLEOTIDE SEQUENCE [LARGE SCALE GENOMIC DNA]</scope>
    <source>
        <strain evidence="1 2">DSM 1321</strain>
    </source>
</reference>
<protein>
    <recommendedName>
        <fullName evidence="3">Spo0E family sporulation regulatory protein-aspartic acid phosphatase</fullName>
    </recommendedName>
</protein>
<dbReference type="GO" id="GO:0046983">
    <property type="term" value="F:protein dimerization activity"/>
    <property type="evidence" value="ECO:0007669"/>
    <property type="project" value="InterPro"/>
</dbReference>
<dbReference type="GeneID" id="56473299"/>
<dbReference type="InterPro" id="IPR037208">
    <property type="entry name" value="Spo0E-like_sf"/>
</dbReference>
<dbReference type="Gene3D" id="4.10.280.10">
    <property type="entry name" value="Helix-loop-helix DNA-binding domain"/>
    <property type="match status" value="1"/>
</dbReference>
<evidence type="ECO:0008006" key="3">
    <source>
        <dbReference type="Google" id="ProtNLM"/>
    </source>
</evidence>
<dbReference type="EMBL" id="CP017704">
    <property type="protein sequence ID" value="ASS94446.1"/>
    <property type="molecule type" value="Genomic_DNA"/>
</dbReference>
<accession>A0A223EGV7</accession>
<dbReference type="GO" id="GO:0043937">
    <property type="term" value="P:regulation of sporulation"/>
    <property type="evidence" value="ECO:0007669"/>
    <property type="project" value="InterPro"/>
</dbReference>
<dbReference type="Proteomes" id="UP000214618">
    <property type="component" value="Chromosome"/>
</dbReference>
<name>A0A223EGV7_9BACI</name>
<dbReference type="OrthoDB" id="2649371at2"/>
<dbReference type="Pfam" id="PF09388">
    <property type="entry name" value="SpoOE-like"/>
    <property type="match status" value="1"/>
</dbReference>
<dbReference type="InterPro" id="IPR036638">
    <property type="entry name" value="HLH_DNA-bd_sf"/>
</dbReference>
<dbReference type="RefSeq" id="WP_063236212.1">
    <property type="nucleotide sequence ID" value="NZ_BCVO01000040.1"/>
</dbReference>
<organism evidence="1 2">
    <name type="scientific">Peribacillus simplex NBRC 15720 = DSM 1321</name>
    <dbReference type="NCBI Taxonomy" id="1349754"/>
    <lineage>
        <taxon>Bacteria</taxon>
        <taxon>Bacillati</taxon>
        <taxon>Bacillota</taxon>
        <taxon>Bacilli</taxon>
        <taxon>Bacillales</taxon>
        <taxon>Bacillaceae</taxon>
        <taxon>Peribacillus</taxon>
    </lineage>
</organism>
<gene>
    <name evidence="1" type="ORF">BS1321_11145</name>
</gene>